<keyword evidence="2" id="KW-0238">DNA-binding</keyword>
<dbReference type="RefSeq" id="WP_111844904.1">
    <property type="nucleotide sequence ID" value="NZ_UEGI01000010.1"/>
</dbReference>
<sequence length="101" mass="11462">MKRSSKQIEYTEDTEALANFAKALGHPTRIVILKHLENQSCCFTGDLVDVLPLAQSTVSQHLKELKSAGLIQGELKPPKIKYCINQENWNIAKTLFQQFFD</sequence>
<dbReference type="NCBIfam" id="NF033788">
    <property type="entry name" value="HTH_metalloreg"/>
    <property type="match status" value="1"/>
</dbReference>
<name>A0A5C6YW00_9FLAO</name>
<evidence type="ECO:0000256" key="2">
    <source>
        <dbReference type="ARBA" id="ARBA00023125"/>
    </source>
</evidence>
<keyword evidence="6" id="KW-1185">Reference proteome</keyword>
<proteinExistence type="predicted"/>
<dbReference type="GO" id="GO:0003677">
    <property type="term" value="F:DNA binding"/>
    <property type="evidence" value="ECO:0007669"/>
    <property type="project" value="UniProtKB-KW"/>
</dbReference>
<dbReference type="EMBL" id="VORT01000016">
    <property type="protein sequence ID" value="TXD71557.1"/>
    <property type="molecule type" value="Genomic_DNA"/>
</dbReference>
<dbReference type="Gene3D" id="1.10.10.10">
    <property type="entry name" value="Winged helix-like DNA-binding domain superfamily/Winged helix DNA-binding domain"/>
    <property type="match status" value="1"/>
</dbReference>
<dbReference type="AlphaFoldDB" id="A0A5C6YW00"/>
<evidence type="ECO:0000256" key="1">
    <source>
        <dbReference type="ARBA" id="ARBA00023015"/>
    </source>
</evidence>
<evidence type="ECO:0000313" key="5">
    <source>
        <dbReference type="EMBL" id="TXD71557.1"/>
    </source>
</evidence>
<dbReference type="InterPro" id="IPR011991">
    <property type="entry name" value="ArsR-like_HTH"/>
</dbReference>
<dbReference type="PANTHER" id="PTHR33154:SF15">
    <property type="entry name" value="REGULATORY PROTEIN ARSR"/>
    <property type="match status" value="1"/>
</dbReference>
<accession>A0A5C6YW00</accession>
<dbReference type="OrthoDB" id="9800049at2"/>
<dbReference type="InterPro" id="IPR051081">
    <property type="entry name" value="HTH_MetalResp_TranReg"/>
</dbReference>
<dbReference type="InterPro" id="IPR036388">
    <property type="entry name" value="WH-like_DNA-bd_sf"/>
</dbReference>
<reference evidence="5 6" key="1">
    <citation type="submission" date="2019-08" db="EMBL/GenBank/DDBJ databases">
        <title>Genome of Aequorivita antarctica SW49 (type strain).</title>
        <authorList>
            <person name="Bowman J.P."/>
        </authorList>
    </citation>
    <scope>NUCLEOTIDE SEQUENCE [LARGE SCALE GENOMIC DNA]</scope>
    <source>
        <strain evidence="5 6">SW49</strain>
    </source>
</reference>
<dbReference type="PANTHER" id="PTHR33154">
    <property type="entry name" value="TRANSCRIPTIONAL REGULATOR, ARSR FAMILY"/>
    <property type="match status" value="1"/>
</dbReference>
<dbReference type="SUPFAM" id="SSF46785">
    <property type="entry name" value="Winged helix' DNA-binding domain"/>
    <property type="match status" value="1"/>
</dbReference>
<protein>
    <submittedName>
        <fullName evidence="5">Winged helix-turn-helix transcriptional regulator</fullName>
    </submittedName>
</protein>
<comment type="caution">
    <text evidence="5">The sequence shown here is derived from an EMBL/GenBank/DDBJ whole genome shotgun (WGS) entry which is preliminary data.</text>
</comment>
<keyword evidence="3" id="KW-0804">Transcription</keyword>
<dbReference type="Proteomes" id="UP000321497">
    <property type="component" value="Unassembled WGS sequence"/>
</dbReference>
<dbReference type="Pfam" id="PF01022">
    <property type="entry name" value="HTH_5"/>
    <property type="match status" value="1"/>
</dbReference>
<dbReference type="InterPro" id="IPR001845">
    <property type="entry name" value="HTH_ArsR_DNA-bd_dom"/>
</dbReference>
<dbReference type="CDD" id="cd00090">
    <property type="entry name" value="HTH_ARSR"/>
    <property type="match status" value="1"/>
</dbReference>
<gene>
    <name evidence="5" type="ORF">ESU54_16165</name>
</gene>
<evidence type="ECO:0000313" key="6">
    <source>
        <dbReference type="Proteomes" id="UP000321497"/>
    </source>
</evidence>
<dbReference type="SMART" id="SM00418">
    <property type="entry name" value="HTH_ARSR"/>
    <property type="match status" value="1"/>
</dbReference>
<evidence type="ECO:0000259" key="4">
    <source>
        <dbReference type="PROSITE" id="PS50987"/>
    </source>
</evidence>
<dbReference type="GO" id="GO:0003700">
    <property type="term" value="F:DNA-binding transcription factor activity"/>
    <property type="evidence" value="ECO:0007669"/>
    <property type="project" value="InterPro"/>
</dbReference>
<feature type="domain" description="HTH arsR-type" evidence="4">
    <location>
        <begin position="9"/>
        <end position="101"/>
    </location>
</feature>
<evidence type="ECO:0000256" key="3">
    <source>
        <dbReference type="ARBA" id="ARBA00023163"/>
    </source>
</evidence>
<dbReference type="PROSITE" id="PS50987">
    <property type="entry name" value="HTH_ARSR_2"/>
    <property type="match status" value="1"/>
</dbReference>
<dbReference type="PRINTS" id="PR00778">
    <property type="entry name" value="HTHARSR"/>
</dbReference>
<organism evidence="5 6">
    <name type="scientific">Aequorivita antarctica</name>
    <dbReference type="NCBI Taxonomy" id="153266"/>
    <lineage>
        <taxon>Bacteria</taxon>
        <taxon>Pseudomonadati</taxon>
        <taxon>Bacteroidota</taxon>
        <taxon>Flavobacteriia</taxon>
        <taxon>Flavobacteriales</taxon>
        <taxon>Flavobacteriaceae</taxon>
        <taxon>Aequorivita</taxon>
    </lineage>
</organism>
<dbReference type="InterPro" id="IPR036390">
    <property type="entry name" value="WH_DNA-bd_sf"/>
</dbReference>
<keyword evidence="1" id="KW-0805">Transcription regulation</keyword>